<evidence type="ECO:0000256" key="1">
    <source>
        <dbReference type="SAM" id="MobiDB-lite"/>
    </source>
</evidence>
<dbReference type="EMBL" id="JBHSBM010000009">
    <property type="protein sequence ID" value="MFC4057313.1"/>
    <property type="molecule type" value="Genomic_DNA"/>
</dbReference>
<dbReference type="Proteomes" id="UP001595850">
    <property type="component" value="Unassembled WGS sequence"/>
</dbReference>
<name>A0ABV8I4K0_9ACTN</name>
<feature type="non-terminal residue" evidence="2">
    <location>
        <position position="1"/>
    </location>
</feature>
<evidence type="ECO:0000313" key="3">
    <source>
        <dbReference type="Proteomes" id="UP001595850"/>
    </source>
</evidence>
<sequence>LRRLLHEVLTDPAHPLRRCRPRPGGVPYFPEAATLPSALRPPDRGSAAALLGAAYATGLAWCRLSGTEVPERGFATAAAVVHRLVHERDDPAPETPHPPGHPSGTHPHTQGTRPHGTPPEGTHPHTQQHFR</sequence>
<accession>A0ABV8I4K0</accession>
<comment type="caution">
    <text evidence="2">The sequence shown here is derived from an EMBL/GenBank/DDBJ whole genome shotgun (WGS) entry which is preliminary data.</text>
</comment>
<gene>
    <name evidence="2" type="ORF">ACFOWE_03360</name>
</gene>
<feature type="compositionally biased region" description="Low complexity" evidence="1">
    <location>
        <begin position="102"/>
        <end position="125"/>
    </location>
</feature>
<reference evidence="3" key="1">
    <citation type="journal article" date="2019" name="Int. J. Syst. Evol. Microbiol.">
        <title>The Global Catalogue of Microorganisms (GCM) 10K type strain sequencing project: providing services to taxonomists for standard genome sequencing and annotation.</title>
        <authorList>
            <consortium name="The Broad Institute Genomics Platform"/>
            <consortium name="The Broad Institute Genome Sequencing Center for Infectious Disease"/>
            <person name="Wu L."/>
            <person name="Ma J."/>
        </authorList>
    </citation>
    <scope>NUCLEOTIDE SEQUENCE [LARGE SCALE GENOMIC DNA]</scope>
    <source>
        <strain evidence="3">TBRC 4489</strain>
    </source>
</reference>
<evidence type="ECO:0008006" key="4">
    <source>
        <dbReference type="Google" id="ProtNLM"/>
    </source>
</evidence>
<evidence type="ECO:0000313" key="2">
    <source>
        <dbReference type="EMBL" id="MFC4057313.1"/>
    </source>
</evidence>
<organism evidence="2 3">
    <name type="scientific">Planomonospora corallina</name>
    <dbReference type="NCBI Taxonomy" id="1806052"/>
    <lineage>
        <taxon>Bacteria</taxon>
        <taxon>Bacillati</taxon>
        <taxon>Actinomycetota</taxon>
        <taxon>Actinomycetes</taxon>
        <taxon>Streptosporangiales</taxon>
        <taxon>Streptosporangiaceae</taxon>
        <taxon>Planomonospora</taxon>
    </lineage>
</organism>
<protein>
    <recommendedName>
        <fullName evidence="4">TetR family transcriptional regulator</fullName>
    </recommendedName>
</protein>
<keyword evidence="3" id="KW-1185">Reference proteome</keyword>
<feature type="region of interest" description="Disordered" evidence="1">
    <location>
        <begin position="84"/>
        <end position="131"/>
    </location>
</feature>
<proteinExistence type="predicted"/>